<feature type="compositionally biased region" description="Polar residues" evidence="1">
    <location>
        <begin position="17"/>
        <end position="26"/>
    </location>
</feature>
<feature type="region of interest" description="Disordered" evidence="1">
    <location>
        <begin position="1"/>
        <end position="68"/>
    </location>
</feature>
<keyword evidence="3" id="KW-1185">Reference proteome</keyword>
<organism evidence="2 3">
    <name type="scientific">Prorocentrum cordatum</name>
    <dbReference type="NCBI Taxonomy" id="2364126"/>
    <lineage>
        <taxon>Eukaryota</taxon>
        <taxon>Sar</taxon>
        <taxon>Alveolata</taxon>
        <taxon>Dinophyceae</taxon>
        <taxon>Prorocentrales</taxon>
        <taxon>Prorocentraceae</taxon>
        <taxon>Prorocentrum</taxon>
    </lineage>
</organism>
<sequence length="105" mass="11299">MTAAKKPTRNGLDYLSRGNSKPTTAEMSRDPPDRLTGGISGPKMMASPKPTQTTSRMGSPDKQTPVFWAGDGQSRFLVQPHFSPSGMGSLLLLDDICHLAQPADR</sequence>
<reference evidence="2" key="1">
    <citation type="submission" date="2023-10" db="EMBL/GenBank/DDBJ databases">
        <authorList>
            <person name="Chen Y."/>
            <person name="Shah S."/>
            <person name="Dougan E. K."/>
            <person name="Thang M."/>
            <person name="Chan C."/>
        </authorList>
    </citation>
    <scope>NUCLEOTIDE SEQUENCE [LARGE SCALE GENOMIC DNA]</scope>
</reference>
<accession>A0ABN9U477</accession>
<proteinExistence type="predicted"/>
<gene>
    <name evidence="2" type="ORF">PCOR1329_LOCUS44841</name>
</gene>
<name>A0ABN9U477_9DINO</name>
<dbReference type="Proteomes" id="UP001189429">
    <property type="component" value="Unassembled WGS sequence"/>
</dbReference>
<dbReference type="EMBL" id="CAUYUJ010015389">
    <property type="protein sequence ID" value="CAK0853325.1"/>
    <property type="molecule type" value="Genomic_DNA"/>
</dbReference>
<evidence type="ECO:0000313" key="2">
    <source>
        <dbReference type="EMBL" id="CAK0853325.1"/>
    </source>
</evidence>
<evidence type="ECO:0000313" key="3">
    <source>
        <dbReference type="Proteomes" id="UP001189429"/>
    </source>
</evidence>
<protein>
    <submittedName>
        <fullName evidence="2">Uncharacterized protein</fullName>
    </submittedName>
</protein>
<evidence type="ECO:0000256" key="1">
    <source>
        <dbReference type="SAM" id="MobiDB-lite"/>
    </source>
</evidence>
<comment type="caution">
    <text evidence="2">The sequence shown here is derived from an EMBL/GenBank/DDBJ whole genome shotgun (WGS) entry which is preliminary data.</text>
</comment>